<dbReference type="PATRIC" id="fig|1029756.8.peg.64"/>
<dbReference type="Proteomes" id="UP000018542">
    <property type="component" value="Chromosome"/>
</dbReference>
<dbReference type="KEGG" id="hni:W911_00280"/>
<dbReference type="AlphaFoldDB" id="V5SB66"/>
<protein>
    <recommendedName>
        <fullName evidence="3">Helix-turn-helix domain-containing protein</fullName>
    </recommendedName>
</protein>
<accession>V5SB66</accession>
<sequence>MPLLLCSRVQAAALLNVAPTTFDKLRKSNALLRPVQIGSRPLWPLKNLMAFVDELIDGGLGSEDPWATP</sequence>
<gene>
    <name evidence="1" type="ORF">W911_00280</name>
</gene>
<evidence type="ECO:0000313" key="1">
    <source>
        <dbReference type="EMBL" id="AHB47184.1"/>
    </source>
</evidence>
<dbReference type="HOGENOM" id="CLU_2770320_0_0_5"/>
<reference evidence="1 2" key="1">
    <citation type="journal article" date="2014" name="Genome Announc.">
        <title>Complete Genome Sequence of Hyphomicrobium nitrativorans Strain NL23, a Denitrifying Bacterium Isolated from Biofilm of a Methanol-Fed Denitrification System Treating Seawater at the Montreal Biodome.</title>
        <authorList>
            <person name="Martineau C."/>
            <person name="Villeneuve C."/>
            <person name="Mauffrey F."/>
            <person name="Villemur R."/>
        </authorList>
    </citation>
    <scope>NUCLEOTIDE SEQUENCE [LARGE SCALE GENOMIC DNA]</scope>
    <source>
        <strain evidence="1">NL23</strain>
    </source>
</reference>
<evidence type="ECO:0008006" key="3">
    <source>
        <dbReference type="Google" id="ProtNLM"/>
    </source>
</evidence>
<proteinExistence type="predicted"/>
<dbReference type="EMBL" id="CP006912">
    <property type="protein sequence ID" value="AHB47184.1"/>
    <property type="molecule type" value="Genomic_DNA"/>
</dbReference>
<evidence type="ECO:0000313" key="2">
    <source>
        <dbReference type="Proteomes" id="UP000018542"/>
    </source>
</evidence>
<organism evidence="1 2">
    <name type="scientific">Hyphomicrobium nitrativorans NL23</name>
    <dbReference type="NCBI Taxonomy" id="1029756"/>
    <lineage>
        <taxon>Bacteria</taxon>
        <taxon>Pseudomonadati</taxon>
        <taxon>Pseudomonadota</taxon>
        <taxon>Alphaproteobacteria</taxon>
        <taxon>Hyphomicrobiales</taxon>
        <taxon>Hyphomicrobiaceae</taxon>
        <taxon>Hyphomicrobium</taxon>
    </lineage>
</organism>
<keyword evidence="2" id="KW-1185">Reference proteome</keyword>
<name>V5SB66_9HYPH</name>